<accession>A0AAD9DHG7</accession>
<evidence type="ECO:0000313" key="6">
    <source>
        <dbReference type="Proteomes" id="UP001224775"/>
    </source>
</evidence>
<dbReference type="Proteomes" id="UP001224775">
    <property type="component" value="Unassembled WGS sequence"/>
</dbReference>
<evidence type="ECO:0000256" key="2">
    <source>
        <dbReference type="ARBA" id="ARBA00022803"/>
    </source>
</evidence>
<dbReference type="InterPro" id="IPR019734">
    <property type="entry name" value="TPR_rpt"/>
</dbReference>
<keyword evidence="1" id="KW-0677">Repeat</keyword>
<gene>
    <name evidence="5" type="ORF">QTG54_001934</name>
</gene>
<proteinExistence type="predicted"/>
<dbReference type="SMART" id="SM00028">
    <property type="entry name" value="TPR"/>
    <property type="match status" value="6"/>
</dbReference>
<comment type="caution">
    <text evidence="5">The sequence shown here is derived from an EMBL/GenBank/DDBJ whole genome shotgun (WGS) entry which is preliminary data.</text>
</comment>
<dbReference type="AlphaFoldDB" id="A0AAD9DHG7"/>
<dbReference type="PROSITE" id="PS50005">
    <property type="entry name" value="TPR"/>
    <property type="match status" value="2"/>
</dbReference>
<dbReference type="SUPFAM" id="SSF48452">
    <property type="entry name" value="TPR-like"/>
    <property type="match status" value="2"/>
</dbReference>
<evidence type="ECO:0000256" key="4">
    <source>
        <dbReference type="SAM" id="MobiDB-lite"/>
    </source>
</evidence>
<dbReference type="EMBL" id="JATAAI010000002">
    <property type="protein sequence ID" value="KAK1747971.1"/>
    <property type="molecule type" value="Genomic_DNA"/>
</dbReference>
<dbReference type="Gene3D" id="1.25.40.10">
    <property type="entry name" value="Tetratricopeptide repeat domain"/>
    <property type="match status" value="3"/>
</dbReference>
<dbReference type="Pfam" id="PF13374">
    <property type="entry name" value="TPR_10"/>
    <property type="match status" value="1"/>
</dbReference>
<feature type="repeat" description="TPR" evidence="3">
    <location>
        <begin position="330"/>
        <end position="363"/>
    </location>
</feature>
<evidence type="ECO:0000256" key="1">
    <source>
        <dbReference type="ARBA" id="ARBA00022737"/>
    </source>
</evidence>
<dbReference type="InterPro" id="IPR011990">
    <property type="entry name" value="TPR-like_helical_dom_sf"/>
</dbReference>
<protein>
    <submittedName>
        <fullName evidence="5">Tetratricopeptide repeat protein</fullName>
    </submittedName>
</protein>
<organism evidence="5 6">
    <name type="scientific">Skeletonema marinoi</name>
    <dbReference type="NCBI Taxonomy" id="267567"/>
    <lineage>
        <taxon>Eukaryota</taxon>
        <taxon>Sar</taxon>
        <taxon>Stramenopiles</taxon>
        <taxon>Ochrophyta</taxon>
        <taxon>Bacillariophyta</taxon>
        <taxon>Coscinodiscophyceae</taxon>
        <taxon>Thalassiosirophycidae</taxon>
        <taxon>Thalassiosirales</taxon>
        <taxon>Skeletonemataceae</taxon>
        <taxon>Skeletonema</taxon>
        <taxon>Skeletonema marinoi-dohrnii complex</taxon>
    </lineage>
</organism>
<name>A0AAD9DHG7_9STRA</name>
<sequence length="598" mass="67746">MVTMMWQRISQRTLLRASRRRVITRSLASLNLTNRTHNLCQPNQNQLTFNSWRSFTSSDDSSFHGITLPEDKDDRQAQQSSSNPMIQEAEVVKSDEDKQKLRESIAEVVRAELSAYSKPKQNNTQMNGDEDKENALEGYERLLQMLDIAQDRHDSIKANDTLEYTQSIMDLGELHYQLGNMEQSQDMFMAVLKQLLENNTDNGGSIMMMVAQSMHSLGSVHARCGEFDEAFRWYEESLRRKNEIIRESSNSESINSYHFELGKTHNALAALQTMRGGMQWREAMSMFLLAERHQLHGHLRDDGDALGMEENVVTKQILEKLTPHHVQSIVNIRFNVGKLLQQHAQYDDAVDTFRDALDLARLDVERMTTDDVKDNGTYAAVGHPSPFERKNAVVELLVQIADCHASAQNFDEAAQAYEEALGYHIFFRRWKGNSDESKGQETSVLPATFSATNIKIDIENATTMEAAIRSNLAHALAHIGQEKLGLEHYEASLKIKRQIGGSDHVEVAHTLMGMGAVYGGPLRDFATALNCFKEALFIYRGKMNELTDEFGLSGSNKFFEDEDTVELDGYIENAVKNIGLIEAGLLKDREEGIIKKRR</sequence>
<feature type="region of interest" description="Disordered" evidence="4">
    <location>
        <begin position="60"/>
        <end position="84"/>
    </location>
</feature>
<dbReference type="Pfam" id="PF13424">
    <property type="entry name" value="TPR_12"/>
    <property type="match status" value="1"/>
</dbReference>
<feature type="repeat" description="TPR" evidence="3">
    <location>
        <begin position="211"/>
        <end position="244"/>
    </location>
</feature>
<reference evidence="5" key="1">
    <citation type="submission" date="2023-06" db="EMBL/GenBank/DDBJ databases">
        <title>Survivors Of The Sea: Transcriptome response of Skeletonema marinoi to long-term dormancy.</title>
        <authorList>
            <person name="Pinder M.I.M."/>
            <person name="Kourtchenko O."/>
            <person name="Robertson E.K."/>
            <person name="Larsson T."/>
            <person name="Maumus F."/>
            <person name="Osuna-Cruz C.M."/>
            <person name="Vancaester E."/>
            <person name="Stenow R."/>
            <person name="Vandepoele K."/>
            <person name="Ploug H."/>
            <person name="Bruchert V."/>
            <person name="Godhe A."/>
            <person name="Topel M."/>
        </authorList>
    </citation>
    <scope>NUCLEOTIDE SEQUENCE</scope>
    <source>
        <strain evidence="5">R05AC</strain>
    </source>
</reference>
<keyword evidence="6" id="KW-1185">Reference proteome</keyword>
<dbReference type="PANTHER" id="PTHR45641">
    <property type="entry name" value="TETRATRICOPEPTIDE REPEAT PROTEIN (AFU_ORTHOLOGUE AFUA_6G03870)"/>
    <property type="match status" value="1"/>
</dbReference>
<keyword evidence="2 3" id="KW-0802">TPR repeat</keyword>
<dbReference type="Pfam" id="PF13181">
    <property type="entry name" value="TPR_8"/>
    <property type="match status" value="1"/>
</dbReference>
<dbReference type="PANTHER" id="PTHR45641:SF19">
    <property type="entry name" value="NEPHROCYSTIN-3"/>
    <property type="match status" value="1"/>
</dbReference>
<evidence type="ECO:0000256" key="3">
    <source>
        <dbReference type="PROSITE-ProRule" id="PRU00339"/>
    </source>
</evidence>
<evidence type="ECO:0000313" key="5">
    <source>
        <dbReference type="EMBL" id="KAK1747971.1"/>
    </source>
</evidence>